<comment type="caution">
    <text evidence="1">The sequence shown here is derived from an EMBL/GenBank/DDBJ whole genome shotgun (WGS) entry which is preliminary data.</text>
</comment>
<reference evidence="1" key="1">
    <citation type="submission" date="2018-06" db="EMBL/GenBank/DDBJ databases">
        <authorList>
            <person name="Ashton P.M."/>
            <person name="Dallman T."/>
            <person name="Nair S."/>
            <person name="De Pinna E."/>
            <person name="Peters T."/>
            <person name="Grant K."/>
        </authorList>
    </citation>
    <scope>NUCLEOTIDE SEQUENCE [LARGE SCALE GENOMIC DNA]</scope>
    <source>
        <strain evidence="1">310211</strain>
    </source>
</reference>
<accession>A0A3T7S6D4</accession>
<proteinExistence type="predicted"/>
<gene>
    <name evidence="1" type="ORF">DM051_27050</name>
</gene>
<evidence type="ECO:0000313" key="1">
    <source>
        <dbReference type="EMBL" id="EAA1980847.1"/>
    </source>
</evidence>
<dbReference type="AlphaFoldDB" id="A0A3T7S6D4"/>
<organism evidence="1">
    <name type="scientific">Salmonella enterica I</name>
    <dbReference type="NCBI Taxonomy" id="59201"/>
    <lineage>
        <taxon>Bacteria</taxon>
        <taxon>Pseudomonadati</taxon>
        <taxon>Pseudomonadota</taxon>
        <taxon>Gammaproteobacteria</taxon>
        <taxon>Enterobacterales</taxon>
        <taxon>Enterobacteriaceae</taxon>
        <taxon>Salmonella</taxon>
    </lineage>
</organism>
<name>A0A3T7S6D4_SALET</name>
<protein>
    <submittedName>
        <fullName evidence="1">Uncharacterized protein</fullName>
    </submittedName>
</protein>
<dbReference type="Proteomes" id="UP000839671">
    <property type="component" value="Unassembled WGS sequence"/>
</dbReference>
<sequence>MKNDNSEYNVHQRFLLIDENLRKIFTLQQLTTQMLCSFIVASGNKDTFVEYIKNASVVSGNNMESQMEYARDIVLKMFETVKVS</sequence>
<dbReference type="EMBL" id="AAAATI010000069">
    <property type="protein sequence ID" value="EAA1980847.1"/>
    <property type="molecule type" value="Genomic_DNA"/>
</dbReference>